<evidence type="ECO:0000256" key="7">
    <source>
        <dbReference type="ARBA" id="ARBA00022982"/>
    </source>
</evidence>
<evidence type="ECO:0000256" key="3">
    <source>
        <dbReference type="ARBA" id="ARBA00022553"/>
    </source>
</evidence>
<sequence>VKELTDANWDEVLEGEWMIKFYAPWCPACQHVAPIWSAFAVKSQQLGINVAEVDVTQQSALSGRFMVSSLPTIYHVKDGRFCKFEGSRSLDGFESFIIDEKWHQVDPIPWWKSPGSYLMSALGILFKMSMLLMVSHDALTITYGLPSYVSYAIFGVCTVGLGLCLGLVSQA</sequence>
<dbReference type="GO" id="GO:0005789">
    <property type="term" value="C:endoplasmic reticulum membrane"/>
    <property type="evidence" value="ECO:0007669"/>
    <property type="project" value="UniProtKB-SubCell"/>
</dbReference>
<keyword evidence="6" id="KW-0256">Endoplasmic reticulum</keyword>
<keyword evidence="10" id="KW-1015">Disulfide bond</keyword>
<dbReference type="PhylomeDB" id="A7S1I5"/>
<feature type="transmembrane region" description="Helical" evidence="12">
    <location>
        <begin position="148"/>
        <end position="168"/>
    </location>
</feature>
<feature type="domain" description="Thioredoxin" evidence="13">
    <location>
        <begin position="1"/>
        <end position="103"/>
    </location>
</feature>
<evidence type="ECO:0000256" key="11">
    <source>
        <dbReference type="ARBA" id="ARBA00023284"/>
    </source>
</evidence>
<feature type="non-terminal residue" evidence="14">
    <location>
        <position position="1"/>
    </location>
</feature>
<dbReference type="InterPro" id="IPR052454">
    <property type="entry name" value="TMX_domain-containing"/>
</dbReference>
<dbReference type="Proteomes" id="UP000001593">
    <property type="component" value="Unassembled WGS sequence"/>
</dbReference>
<evidence type="ECO:0000259" key="13">
    <source>
        <dbReference type="PROSITE" id="PS51352"/>
    </source>
</evidence>
<dbReference type="Pfam" id="PF00085">
    <property type="entry name" value="Thioredoxin"/>
    <property type="match status" value="1"/>
</dbReference>
<keyword evidence="5" id="KW-0732">Signal</keyword>
<proteinExistence type="predicted"/>
<comment type="subcellular location">
    <subcellularLocation>
        <location evidence="1">Endoplasmic reticulum membrane</location>
        <topology evidence="1">Single-pass type I membrane protein</topology>
    </subcellularLocation>
</comment>
<keyword evidence="3" id="KW-0597">Phosphoprotein</keyword>
<dbReference type="PROSITE" id="PS51352">
    <property type="entry name" value="THIOREDOXIN_2"/>
    <property type="match status" value="1"/>
</dbReference>
<dbReference type="STRING" id="45351.A7S1I5"/>
<keyword evidence="2" id="KW-0813">Transport</keyword>
<feature type="transmembrane region" description="Helical" evidence="12">
    <location>
        <begin position="117"/>
        <end position="136"/>
    </location>
</feature>
<dbReference type="HOGENOM" id="CLU_069292_2_1_1"/>
<reference evidence="14 15" key="1">
    <citation type="journal article" date="2007" name="Science">
        <title>Sea anemone genome reveals ancestral eumetazoan gene repertoire and genomic organization.</title>
        <authorList>
            <person name="Putnam N.H."/>
            <person name="Srivastava M."/>
            <person name="Hellsten U."/>
            <person name="Dirks B."/>
            <person name="Chapman J."/>
            <person name="Salamov A."/>
            <person name="Terry A."/>
            <person name="Shapiro H."/>
            <person name="Lindquist E."/>
            <person name="Kapitonov V.V."/>
            <person name="Jurka J."/>
            <person name="Genikhovich G."/>
            <person name="Grigoriev I.V."/>
            <person name="Lucas S.M."/>
            <person name="Steele R.E."/>
            <person name="Finnerty J.R."/>
            <person name="Technau U."/>
            <person name="Martindale M.Q."/>
            <person name="Rokhsar D.S."/>
        </authorList>
    </citation>
    <scope>NUCLEOTIDE SEQUENCE [LARGE SCALE GENOMIC DNA]</scope>
    <source>
        <strain evidence="15">CH2 X CH6</strain>
    </source>
</reference>
<dbReference type="InParanoid" id="A7S1I5"/>
<evidence type="ECO:0000256" key="12">
    <source>
        <dbReference type="SAM" id="Phobius"/>
    </source>
</evidence>
<gene>
    <name evidence="14" type="ORF">NEMVEDRAFT_v1g100694</name>
</gene>
<dbReference type="SUPFAM" id="SSF52833">
    <property type="entry name" value="Thioredoxin-like"/>
    <property type="match status" value="1"/>
</dbReference>
<keyword evidence="11" id="KW-0676">Redox-active center</keyword>
<dbReference type="Gene3D" id="3.40.30.10">
    <property type="entry name" value="Glutaredoxin"/>
    <property type="match status" value="1"/>
</dbReference>
<evidence type="ECO:0000256" key="9">
    <source>
        <dbReference type="ARBA" id="ARBA00023136"/>
    </source>
</evidence>
<keyword evidence="9 12" id="KW-0472">Membrane</keyword>
<dbReference type="EMBL" id="DS469564">
    <property type="protein sequence ID" value="EDO42466.1"/>
    <property type="molecule type" value="Genomic_DNA"/>
</dbReference>
<dbReference type="OMA" id="EFRHPQG"/>
<evidence type="ECO:0000256" key="8">
    <source>
        <dbReference type="ARBA" id="ARBA00022989"/>
    </source>
</evidence>
<dbReference type="eggNOG" id="KOG0913">
    <property type="taxonomic scope" value="Eukaryota"/>
</dbReference>
<dbReference type="PROSITE" id="PS00194">
    <property type="entry name" value="THIOREDOXIN_1"/>
    <property type="match status" value="1"/>
</dbReference>
<evidence type="ECO:0000256" key="5">
    <source>
        <dbReference type="ARBA" id="ARBA00022729"/>
    </source>
</evidence>
<evidence type="ECO:0000256" key="4">
    <source>
        <dbReference type="ARBA" id="ARBA00022692"/>
    </source>
</evidence>
<evidence type="ECO:0000256" key="10">
    <source>
        <dbReference type="ARBA" id="ARBA00023157"/>
    </source>
</evidence>
<dbReference type="PANTHER" id="PTHR46107:SF3">
    <property type="entry name" value="THIOREDOXIN DOMAIN-CONTAINING PROTEIN"/>
    <property type="match status" value="1"/>
</dbReference>
<evidence type="ECO:0000256" key="2">
    <source>
        <dbReference type="ARBA" id="ARBA00022448"/>
    </source>
</evidence>
<evidence type="ECO:0000256" key="6">
    <source>
        <dbReference type="ARBA" id="ARBA00022824"/>
    </source>
</evidence>
<accession>A7S1I5</accession>
<keyword evidence="4 12" id="KW-0812">Transmembrane</keyword>
<name>A7S1I5_NEMVE</name>
<dbReference type="AlphaFoldDB" id="A7S1I5"/>
<keyword evidence="7" id="KW-0249">Electron transport</keyword>
<dbReference type="PANTHER" id="PTHR46107">
    <property type="entry name" value="DUMPY: SHORTER THAN WILD-TYPE"/>
    <property type="match status" value="1"/>
</dbReference>
<dbReference type="InterPro" id="IPR013766">
    <property type="entry name" value="Thioredoxin_domain"/>
</dbReference>
<organism evidence="14 15">
    <name type="scientific">Nematostella vectensis</name>
    <name type="common">Starlet sea anemone</name>
    <dbReference type="NCBI Taxonomy" id="45351"/>
    <lineage>
        <taxon>Eukaryota</taxon>
        <taxon>Metazoa</taxon>
        <taxon>Cnidaria</taxon>
        <taxon>Anthozoa</taxon>
        <taxon>Hexacorallia</taxon>
        <taxon>Actiniaria</taxon>
        <taxon>Edwardsiidae</taxon>
        <taxon>Nematostella</taxon>
    </lineage>
</organism>
<keyword evidence="8 12" id="KW-1133">Transmembrane helix</keyword>
<keyword evidence="15" id="KW-1185">Reference proteome</keyword>
<evidence type="ECO:0000313" key="14">
    <source>
        <dbReference type="EMBL" id="EDO42466.1"/>
    </source>
</evidence>
<evidence type="ECO:0000313" key="15">
    <source>
        <dbReference type="Proteomes" id="UP000001593"/>
    </source>
</evidence>
<dbReference type="InterPro" id="IPR017937">
    <property type="entry name" value="Thioredoxin_CS"/>
</dbReference>
<dbReference type="InterPro" id="IPR036249">
    <property type="entry name" value="Thioredoxin-like_sf"/>
</dbReference>
<protein>
    <recommendedName>
        <fullName evidence="13">Thioredoxin domain-containing protein</fullName>
    </recommendedName>
</protein>
<evidence type="ECO:0000256" key="1">
    <source>
        <dbReference type="ARBA" id="ARBA00004115"/>
    </source>
</evidence>